<comment type="caution">
    <text evidence="1">The sequence shown here is derived from an EMBL/GenBank/DDBJ whole genome shotgun (WGS) entry which is preliminary data.</text>
</comment>
<dbReference type="EMBL" id="JADGIZ020000012">
    <property type="protein sequence ID" value="KAL2917225.1"/>
    <property type="molecule type" value="Genomic_DNA"/>
</dbReference>
<protein>
    <submittedName>
        <fullName evidence="1">Vacuolar protein-sorting-associated protein 24</fullName>
    </submittedName>
</protein>
<dbReference type="Gene3D" id="6.10.140.1230">
    <property type="match status" value="1"/>
</dbReference>
<accession>A0ABR4NCG3</accession>
<dbReference type="Proteomes" id="UP001527925">
    <property type="component" value="Unassembled WGS sequence"/>
</dbReference>
<dbReference type="Pfam" id="PF03357">
    <property type="entry name" value="Snf7"/>
    <property type="match status" value="1"/>
</dbReference>
<dbReference type="PANTHER" id="PTHR10476">
    <property type="entry name" value="CHARGED MULTIVESICULAR BODY PROTEIN"/>
    <property type="match status" value="1"/>
</dbReference>
<sequence length="213" mass="23734">MSQILDMIIGKRLSPEDLVKKWRQSIRTQQRELDKSIRGIETEETKAKRLLKDAAKRNDTASCKMLAREIVHSRKVKDRLHTSKAQLNSLIMSMQQQLAVVKVTGALQKSGEIMGMVNSLIKLPEISASMQEMAREMMKAGIIEEMISDTLEMDDEAIEEEADEEVDKVITEITAGLLGQAGAVGADLPKEKVKQKVKEDDDMAARLSALKAV</sequence>
<gene>
    <name evidence="1" type="primary">VPS24</name>
    <name evidence="1" type="ORF">HK105_203290</name>
</gene>
<keyword evidence="2" id="KW-1185">Reference proteome</keyword>
<name>A0ABR4NCG3_9FUNG</name>
<organism evidence="1 2">
    <name type="scientific">Polyrhizophydium stewartii</name>
    <dbReference type="NCBI Taxonomy" id="2732419"/>
    <lineage>
        <taxon>Eukaryota</taxon>
        <taxon>Fungi</taxon>
        <taxon>Fungi incertae sedis</taxon>
        <taxon>Chytridiomycota</taxon>
        <taxon>Chytridiomycota incertae sedis</taxon>
        <taxon>Chytridiomycetes</taxon>
        <taxon>Rhizophydiales</taxon>
        <taxon>Rhizophydiales incertae sedis</taxon>
        <taxon>Polyrhizophydium</taxon>
    </lineage>
</organism>
<evidence type="ECO:0000313" key="2">
    <source>
        <dbReference type="Proteomes" id="UP001527925"/>
    </source>
</evidence>
<dbReference type="InterPro" id="IPR005024">
    <property type="entry name" value="Snf7_fam"/>
</dbReference>
<proteinExistence type="predicted"/>
<reference evidence="1 2" key="1">
    <citation type="submission" date="2023-09" db="EMBL/GenBank/DDBJ databases">
        <title>Pangenome analysis of Batrachochytrium dendrobatidis and related Chytrids.</title>
        <authorList>
            <person name="Yacoub M.N."/>
            <person name="Stajich J.E."/>
            <person name="James T.Y."/>
        </authorList>
    </citation>
    <scope>NUCLEOTIDE SEQUENCE [LARGE SCALE GENOMIC DNA]</scope>
    <source>
        <strain evidence="1 2">JEL0888</strain>
    </source>
</reference>
<evidence type="ECO:0000313" key="1">
    <source>
        <dbReference type="EMBL" id="KAL2917225.1"/>
    </source>
</evidence>